<sequence>MSGTIVGAVRTDVSLLGNNLTPATESANSVTQLPFWTEASPSISSILILFGLPTRYVPVLLSSRMGRNRVALSQLTHPKHLRADERGGLDLGRM</sequence>
<organism evidence="1 2">
    <name type="scientific">Halobellus clavatus</name>
    <dbReference type="NCBI Taxonomy" id="660517"/>
    <lineage>
        <taxon>Archaea</taxon>
        <taxon>Methanobacteriati</taxon>
        <taxon>Methanobacteriota</taxon>
        <taxon>Stenosarchaea group</taxon>
        <taxon>Halobacteria</taxon>
        <taxon>Halobacteriales</taxon>
        <taxon>Haloferacaceae</taxon>
        <taxon>Halobellus</taxon>
    </lineage>
</organism>
<protein>
    <submittedName>
        <fullName evidence="1">Uncharacterized protein</fullName>
    </submittedName>
</protein>
<dbReference type="Proteomes" id="UP000199170">
    <property type="component" value="Unassembled WGS sequence"/>
</dbReference>
<dbReference type="AlphaFoldDB" id="A0A1H3KGG0"/>
<proteinExistence type="predicted"/>
<reference evidence="2" key="1">
    <citation type="submission" date="2016-10" db="EMBL/GenBank/DDBJ databases">
        <authorList>
            <person name="Varghese N."/>
            <person name="Submissions S."/>
        </authorList>
    </citation>
    <scope>NUCLEOTIDE SEQUENCE [LARGE SCALE GENOMIC DNA]</scope>
    <source>
        <strain evidence="2">CGMCC 1.10118</strain>
    </source>
</reference>
<gene>
    <name evidence="1" type="ORF">SAMN04487946_11942</name>
</gene>
<keyword evidence="2" id="KW-1185">Reference proteome</keyword>
<evidence type="ECO:0000313" key="1">
    <source>
        <dbReference type="EMBL" id="SDY51186.1"/>
    </source>
</evidence>
<dbReference type="EMBL" id="FNPB01000019">
    <property type="protein sequence ID" value="SDY51186.1"/>
    <property type="molecule type" value="Genomic_DNA"/>
</dbReference>
<evidence type="ECO:0000313" key="2">
    <source>
        <dbReference type="Proteomes" id="UP000199170"/>
    </source>
</evidence>
<name>A0A1H3KGG0_9EURY</name>
<accession>A0A1H3KGG0</accession>